<dbReference type="GeneID" id="105133048"/>
<feature type="transmembrane region" description="Helical" evidence="1">
    <location>
        <begin position="20"/>
        <end position="42"/>
    </location>
</feature>
<keyword evidence="1" id="KW-0812">Transmembrane</keyword>
<dbReference type="KEGG" id="peu:105133048"/>
<protein>
    <submittedName>
        <fullName evidence="3">Uncharacterized protein LOC105133048 isoform X1</fullName>
    </submittedName>
</protein>
<dbReference type="AlphaFoldDB" id="A0AAJ6UUF7"/>
<reference evidence="3" key="1">
    <citation type="submission" date="2025-08" db="UniProtKB">
        <authorList>
            <consortium name="RefSeq"/>
        </authorList>
    </citation>
    <scope>IDENTIFICATION</scope>
</reference>
<proteinExistence type="predicted"/>
<evidence type="ECO:0000256" key="1">
    <source>
        <dbReference type="SAM" id="Phobius"/>
    </source>
</evidence>
<dbReference type="RefSeq" id="XP_011035150.1">
    <property type="nucleotide sequence ID" value="XM_011036848.1"/>
</dbReference>
<keyword evidence="1" id="KW-0472">Membrane</keyword>
<accession>A0AAJ6UUF7</accession>
<keyword evidence="2" id="KW-1185">Reference proteome</keyword>
<keyword evidence="1" id="KW-1133">Transmembrane helix</keyword>
<organism evidence="2 3">
    <name type="scientific">Populus euphratica</name>
    <name type="common">Euphrates poplar</name>
    <dbReference type="NCBI Taxonomy" id="75702"/>
    <lineage>
        <taxon>Eukaryota</taxon>
        <taxon>Viridiplantae</taxon>
        <taxon>Streptophyta</taxon>
        <taxon>Embryophyta</taxon>
        <taxon>Tracheophyta</taxon>
        <taxon>Spermatophyta</taxon>
        <taxon>Magnoliopsida</taxon>
        <taxon>eudicotyledons</taxon>
        <taxon>Gunneridae</taxon>
        <taxon>Pentapetalae</taxon>
        <taxon>rosids</taxon>
        <taxon>fabids</taxon>
        <taxon>Malpighiales</taxon>
        <taxon>Salicaceae</taxon>
        <taxon>Saliceae</taxon>
        <taxon>Populus</taxon>
    </lineage>
</organism>
<evidence type="ECO:0000313" key="2">
    <source>
        <dbReference type="Proteomes" id="UP000694918"/>
    </source>
</evidence>
<name>A0AAJ6UUF7_POPEU</name>
<evidence type="ECO:0000313" key="3">
    <source>
        <dbReference type="RefSeq" id="XP_011035150.1"/>
    </source>
</evidence>
<gene>
    <name evidence="3" type="primary">LOC105133048</name>
</gene>
<sequence>MAVGFNFSFLYRSAPLSLLFRFGSASLYRSVIFLCCLILLCFRWQRSWRRCRCGPDVDGFLSSWYIWRRPWKKHRVPVCVKESWWMRKGTMSVGAAVVGRCWVLWWEEAVNGTPAAAVWLDGGKSESFKERGSRGEEGDGAMGVKRGGCVWVKGAQLLAGRKKGNLMKGKGTTEKGEGSRGAPRLSRSLLCQQEGQLATLVLLQKEGLCSFKEWGVAVCELSGFGQNRKLEATGLGGRS</sequence>
<dbReference type="Proteomes" id="UP000694918">
    <property type="component" value="Unplaced"/>
</dbReference>